<feature type="compositionally biased region" description="Low complexity" evidence="8">
    <location>
        <begin position="16"/>
        <end position="39"/>
    </location>
</feature>
<dbReference type="Gene3D" id="1.20.1070.10">
    <property type="entry name" value="Rhodopsin 7-helix transmembrane proteins"/>
    <property type="match status" value="1"/>
</dbReference>
<feature type="transmembrane region" description="Helical" evidence="9">
    <location>
        <begin position="269"/>
        <end position="290"/>
    </location>
</feature>
<feature type="domain" description="G-protein coupled receptors family 1 profile" evidence="10">
    <location>
        <begin position="80"/>
        <end position="283"/>
    </location>
</feature>
<feature type="region of interest" description="Disordered" evidence="8">
    <location>
        <begin position="1"/>
        <end position="54"/>
    </location>
</feature>
<keyword evidence="4" id="KW-0297">G-protein coupled receptor</keyword>
<evidence type="ECO:0000256" key="8">
    <source>
        <dbReference type="SAM" id="MobiDB-lite"/>
    </source>
</evidence>
<keyword evidence="7" id="KW-0807">Transducer</keyword>
<dbReference type="AlphaFoldDB" id="A0A9D4AUZ1"/>
<dbReference type="EMBL" id="JAHDVG010000484">
    <property type="protein sequence ID" value="KAH1169606.1"/>
    <property type="molecule type" value="Genomic_DNA"/>
</dbReference>
<evidence type="ECO:0000313" key="12">
    <source>
        <dbReference type="Proteomes" id="UP000827986"/>
    </source>
</evidence>
<dbReference type="GO" id="GO:0005886">
    <property type="term" value="C:plasma membrane"/>
    <property type="evidence" value="ECO:0007669"/>
    <property type="project" value="TreeGrafter"/>
</dbReference>
<keyword evidence="12" id="KW-1185">Reference proteome</keyword>
<keyword evidence="6" id="KW-0675">Receptor</keyword>
<feature type="region of interest" description="Disordered" evidence="8">
    <location>
        <begin position="340"/>
        <end position="391"/>
    </location>
</feature>
<evidence type="ECO:0000259" key="10">
    <source>
        <dbReference type="PROSITE" id="PS50262"/>
    </source>
</evidence>
<evidence type="ECO:0000313" key="11">
    <source>
        <dbReference type="EMBL" id="KAH1169606.1"/>
    </source>
</evidence>
<evidence type="ECO:0000256" key="9">
    <source>
        <dbReference type="SAM" id="Phobius"/>
    </source>
</evidence>
<dbReference type="Pfam" id="PF00001">
    <property type="entry name" value="7tm_1"/>
    <property type="match status" value="1"/>
</dbReference>
<gene>
    <name evidence="11" type="ORF">KIL84_000591</name>
</gene>
<feature type="transmembrane region" description="Helical" evidence="9">
    <location>
        <begin position="143"/>
        <end position="162"/>
    </location>
</feature>
<feature type="transmembrane region" description="Helical" evidence="9">
    <location>
        <begin position="183"/>
        <end position="204"/>
    </location>
</feature>
<evidence type="ECO:0000256" key="2">
    <source>
        <dbReference type="ARBA" id="ARBA00022692"/>
    </source>
</evidence>
<feature type="transmembrane region" description="Helical" evidence="9">
    <location>
        <begin position="64"/>
        <end position="89"/>
    </location>
</feature>
<keyword evidence="2 9" id="KW-0812">Transmembrane</keyword>
<evidence type="ECO:0000256" key="6">
    <source>
        <dbReference type="ARBA" id="ARBA00023170"/>
    </source>
</evidence>
<dbReference type="GO" id="GO:0004930">
    <property type="term" value="F:G protein-coupled receptor activity"/>
    <property type="evidence" value="ECO:0007669"/>
    <property type="project" value="UniProtKB-KW"/>
</dbReference>
<evidence type="ECO:0000256" key="4">
    <source>
        <dbReference type="ARBA" id="ARBA00023040"/>
    </source>
</evidence>
<feature type="transmembrane region" description="Helical" evidence="9">
    <location>
        <begin position="224"/>
        <end position="248"/>
    </location>
</feature>
<protein>
    <recommendedName>
        <fullName evidence="10">G-protein coupled receptors family 1 profile domain-containing protein</fullName>
    </recommendedName>
</protein>
<dbReference type="SUPFAM" id="SSF81321">
    <property type="entry name" value="Family A G protein-coupled receptor-like"/>
    <property type="match status" value="1"/>
</dbReference>
<accession>A0A9D4AUZ1</accession>
<dbReference type="PANTHER" id="PTHR45695">
    <property type="entry name" value="LEUCOKININ RECEPTOR-RELATED"/>
    <property type="match status" value="1"/>
</dbReference>
<comment type="caution">
    <text evidence="11">The sequence shown here is derived from an EMBL/GenBank/DDBJ whole genome shotgun (WGS) entry which is preliminary data.</text>
</comment>
<reference evidence="11" key="1">
    <citation type="submission" date="2021-09" db="EMBL/GenBank/DDBJ databases">
        <title>The genome of Mauremys mutica provides insights into the evolution of semi-aquatic lifestyle.</title>
        <authorList>
            <person name="Gong S."/>
            <person name="Gao Y."/>
        </authorList>
    </citation>
    <scope>NUCLEOTIDE SEQUENCE</scope>
    <source>
        <strain evidence="11">MM-2020</strain>
        <tissue evidence="11">Muscle</tissue>
    </source>
</reference>
<organism evidence="11 12">
    <name type="scientific">Mauremys mutica</name>
    <name type="common">yellowpond turtle</name>
    <dbReference type="NCBI Taxonomy" id="74926"/>
    <lineage>
        <taxon>Eukaryota</taxon>
        <taxon>Metazoa</taxon>
        <taxon>Chordata</taxon>
        <taxon>Craniata</taxon>
        <taxon>Vertebrata</taxon>
        <taxon>Euteleostomi</taxon>
        <taxon>Archelosauria</taxon>
        <taxon>Testudinata</taxon>
        <taxon>Testudines</taxon>
        <taxon>Cryptodira</taxon>
        <taxon>Durocryptodira</taxon>
        <taxon>Testudinoidea</taxon>
        <taxon>Geoemydidae</taxon>
        <taxon>Geoemydinae</taxon>
        <taxon>Mauremys</taxon>
    </lineage>
</organism>
<dbReference type="InterPro" id="IPR017452">
    <property type="entry name" value="GPCR_Rhodpsn_7TM"/>
</dbReference>
<feature type="compositionally biased region" description="Pro residues" evidence="8">
    <location>
        <begin position="1"/>
        <end position="15"/>
    </location>
</feature>
<dbReference type="PANTHER" id="PTHR45695:SF21">
    <property type="entry name" value="G-PROTEIN COUPLED RECEPTOR 151-RELATED"/>
    <property type="match status" value="1"/>
</dbReference>
<evidence type="ECO:0000256" key="5">
    <source>
        <dbReference type="ARBA" id="ARBA00023136"/>
    </source>
</evidence>
<keyword evidence="3 9" id="KW-1133">Transmembrane helix</keyword>
<proteinExistence type="predicted"/>
<name>A0A9D4AUZ1_9SAUR</name>
<evidence type="ECO:0000256" key="3">
    <source>
        <dbReference type="ARBA" id="ARBA00022989"/>
    </source>
</evidence>
<evidence type="ECO:0000256" key="1">
    <source>
        <dbReference type="ARBA" id="ARBA00004141"/>
    </source>
</evidence>
<feature type="transmembrane region" description="Helical" evidence="9">
    <location>
        <begin position="101"/>
        <end position="123"/>
    </location>
</feature>
<sequence length="391" mass="40722">MPGRPPAAPARPPGPRLAAPPAAPRSPDAPAGLFAAQRPAPRRPGAMNSSQPVPWPGPGLDGTLALPLGLAALGLAGLAGNLLLLAVLGQELRRGRGSPPLAGLLHLCCADLLLLLLSAPLRLAAACSRAWPLGGLLCRGSDWLLHAGLLAKCFALAAVGRARLQQLVGPAPGPRALPGPRPLLLPLLLLWLPALGLPLPLLLFSRLEPSPDGPRCLFQPPPGAAGFMRVFGAAYPLLALLLPAAFTGGCYWRALRARGPPPPGPSTRLLLGLSLLFQAAWLPAWGLWLWGRHGGARPPPEALVGLAQAALFLPGALGPVALLAACPEFRAGLRALARRDGPGAAERTQARQEAPAAEKELPDVQHFWQHRRNTAAGEESDPVPWEHQGTP</sequence>
<dbReference type="PROSITE" id="PS50262">
    <property type="entry name" value="G_PROTEIN_RECEP_F1_2"/>
    <property type="match status" value="1"/>
</dbReference>
<feature type="transmembrane region" description="Helical" evidence="9">
    <location>
        <begin position="302"/>
        <end position="325"/>
    </location>
</feature>
<comment type="subcellular location">
    <subcellularLocation>
        <location evidence="1">Membrane</location>
        <topology evidence="1">Multi-pass membrane protein</topology>
    </subcellularLocation>
</comment>
<dbReference type="Proteomes" id="UP000827986">
    <property type="component" value="Unassembled WGS sequence"/>
</dbReference>
<dbReference type="InterPro" id="IPR000276">
    <property type="entry name" value="GPCR_Rhodpsn"/>
</dbReference>
<evidence type="ECO:0000256" key="7">
    <source>
        <dbReference type="ARBA" id="ARBA00023224"/>
    </source>
</evidence>
<keyword evidence="5 9" id="KW-0472">Membrane</keyword>